<proteinExistence type="predicted"/>
<dbReference type="AlphaFoldDB" id="A0A915JTZ3"/>
<organism evidence="2 3">
    <name type="scientific">Romanomermis culicivorax</name>
    <name type="common">Nematode worm</name>
    <dbReference type="NCBI Taxonomy" id="13658"/>
    <lineage>
        <taxon>Eukaryota</taxon>
        <taxon>Metazoa</taxon>
        <taxon>Ecdysozoa</taxon>
        <taxon>Nematoda</taxon>
        <taxon>Enoplea</taxon>
        <taxon>Dorylaimia</taxon>
        <taxon>Mermithida</taxon>
        <taxon>Mermithoidea</taxon>
        <taxon>Mermithidae</taxon>
        <taxon>Romanomermis</taxon>
    </lineage>
</organism>
<evidence type="ECO:0000313" key="3">
    <source>
        <dbReference type="WBParaSite" id="nRc.2.0.1.t29568-RA"/>
    </source>
</evidence>
<sequence>MIRTTKNHLKGQKGKKHEGEDVKEISDQMTSAVAMDSKFIGLMRLLTDRLNQRSDKMQKILKACHRNAPQPRGCLTKKLVYVCLD</sequence>
<name>A0A915JTZ3_ROMCU</name>
<dbReference type="Proteomes" id="UP000887565">
    <property type="component" value="Unplaced"/>
</dbReference>
<reference evidence="3" key="1">
    <citation type="submission" date="2022-11" db="UniProtKB">
        <authorList>
            <consortium name="WormBaseParasite"/>
        </authorList>
    </citation>
    <scope>IDENTIFICATION</scope>
</reference>
<dbReference type="WBParaSite" id="nRc.2.0.1.t29568-RA">
    <property type="protein sequence ID" value="nRc.2.0.1.t29568-RA"/>
    <property type="gene ID" value="nRc.2.0.1.g29568"/>
</dbReference>
<evidence type="ECO:0000256" key="1">
    <source>
        <dbReference type="SAM" id="MobiDB-lite"/>
    </source>
</evidence>
<evidence type="ECO:0000313" key="2">
    <source>
        <dbReference type="Proteomes" id="UP000887565"/>
    </source>
</evidence>
<feature type="compositionally biased region" description="Basic residues" evidence="1">
    <location>
        <begin position="1"/>
        <end position="16"/>
    </location>
</feature>
<accession>A0A915JTZ3</accession>
<feature type="region of interest" description="Disordered" evidence="1">
    <location>
        <begin position="1"/>
        <end position="23"/>
    </location>
</feature>
<protein>
    <submittedName>
        <fullName evidence="3">Uncharacterized protein</fullName>
    </submittedName>
</protein>
<keyword evidence="2" id="KW-1185">Reference proteome</keyword>